<comment type="caution">
    <text evidence="2">The sequence shown here is derived from an EMBL/GenBank/DDBJ whole genome shotgun (WGS) entry which is preliminary data.</text>
</comment>
<keyword evidence="3" id="KW-1185">Reference proteome</keyword>
<dbReference type="EMBL" id="JARKIE010000008">
    <property type="protein sequence ID" value="KAJ7705494.1"/>
    <property type="molecule type" value="Genomic_DNA"/>
</dbReference>
<dbReference type="Proteomes" id="UP001221757">
    <property type="component" value="Unassembled WGS sequence"/>
</dbReference>
<accession>A0AAD7M8E8</accession>
<protein>
    <submittedName>
        <fullName evidence="2">Uncharacterized protein</fullName>
    </submittedName>
</protein>
<evidence type="ECO:0000256" key="1">
    <source>
        <dbReference type="SAM" id="MobiDB-lite"/>
    </source>
</evidence>
<feature type="region of interest" description="Disordered" evidence="1">
    <location>
        <begin position="75"/>
        <end position="120"/>
    </location>
</feature>
<evidence type="ECO:0000313" key="2">
    <source>
        <dbReference type="EMBL" id="KAJ7705494.1"/>
    </source>
</evidence>
<dbReference type="AlphaFoldDB" id="A0AAD7M8E8"/>
<sequence length="141" mass="15760">MSPIMLVPATSPELKAQCIEIRKFGYFHIDEGNQPQVVSAQVFDCPMRSVLTLSFMEDPVASHFLLADSAKIDAVRPPSRVSEETGTVQDSSTRRKPGFSNRRDSMSWNSKRRSELLDSTRDGDIRAKEANRISGSGRRIC</sequence>
<evidence type="ECO:0000313" key="3">
    <source>
        <dbReference type="Proteomes" id="UP001221757"/>
    </source>
</evidence>
<gene>
    <name evidence="2" type="ORF">B0H17DRAFT_1126311</name>
</gene>
<name>A0AAD7M8E8_MYCRO</name>
<organism evidence="2 3">
    <name type="scientific">Mycena rosella</name>
    <name type="common">Pink bonnet</name>
    <name type="synonym">Agaricus rosellus</name>
    <dbReference type="NCBI Taxonomy" id="1033263"/>
    <lineage>
        <taxon>Eukaryota</taxon>
        <taxon>Fungi</taxon>
        <taxon>Dikarya</taxon>
        <taxon>Basidiomycota</taxon>
        <taxon>Agaricomycotina</taxon>
        <taxon>Agaricomycetes</taxon>
        <taxon>Agaricomycetidae</taxon>
        <taxon>Agaricales</taxon>
        <taxon>Marasmiineae</taxon>
        <taxon>Mycenaceae</taxon>
        <taxon>Mycena</taxon>
    </lineage>
</organism>
<reference evidence="2" key="1">
    <citation type="submission" date="2023-03" db="EMBL/GenBank/DDBJ databases">
        <title>Massive genome expansion in bonnet fungi (Mycena s.s.) driven by repeated elements and novel gene families across ecological guilds.</title>
        <authorList>
            <consortium name="Lawrence Berkeley National Laboratory"/>
            <person name="Harder C.B."/>
            <person name="Miyauchi S."/>
            <person name="Viragh M."/>
            <person name="Kuo A."/>
            <person name="Thoen E."/>
            <person name="Andreopoulos B."/>
            <person name="Lu D."/>
            <person name="Skrede I."/>
            <person name="Drula E."/>
            <person name="Henrissat B."/>
            <person name="Morin E."/>
            <person name="Kohler A."/>
            <person name="Barry K."/>
            <person name="LaButti K."/>
            <person name="Morin E."/>
            <person name="Salamov A."/>
            <person name="Lipzen A."/>
            <person name="Mereny Z."/>
            <person name="Hegedus B."/>
            <person name="Baldrian P."/>
            <person name="Stursova M."/>
            <person name="Weitz H."/>
            <person name="Taylor A."/>
            <person name="Grigoriev I.V."/>
            <person name="Nagy L.G."/>
            <person name="Martin F."/>
            <person name="Kauserud H."/>
        </authorList>
    </citation>
    <scope>NUCLEOTIDE SEQUENCE</scope>
    <source>
        <strain evidence="2">CBHHK067</strain>
    </source>
</reference>
<proteinExistence type="predicted"/>